<evidence type="ECO:0000313" key="2">
    <source>
        <dbReference type="Proteomes" id="UP000183255"/>
    </source>
</evidence>
<organism evidence="1 2">
    <name type="scientific">Proteiniclasticum ruminis</name>
    <dbReference type="NCBI Taxonomy" id="398199"/>
    <lineage>
        <taxon>Bacteria</taxon>
        <taxon>Bacillati</taxon>
        <taxon>Bacillota</taxon>
        <taxon>Clostridia</taxon>
        <taxon>Eubacteriales</taxon>
        <taxon>Clostridiaceae</taxon>
        <taxon>Proteiniclasticum</taxon>
    </lineage>
</organism>
<protein>
    <submittedName>
        <fullName evidence="1">Uncharacterized nucleotidyltransferase</fullName>
    </submittedName>
</protein>
<dbReference type="Pfam" id="PF14907">
    <property type="entry name" value="NTP_transf_5"/>
    <property type="match status" value="1"/>
</dbReference>
<keyword evidence="1" id="KW-0808">Transferase</keyword>
<dbReference type="InterPro" id="IPR039498">
    <property type="entry name" value="NTP_transf_5"/>
</dbReference>
<evidence type="ECO:0000313" key="1">
    <source>
        <dbReference type="EMBL" id="SDJ26548.1"/>
    </source>
</evidence>
<dbReference type="RefSeq" id="WP_031577616.1">
    <property type="nucleotide sequence ID" value="NZ_FNDZ01000011.1"/>
</dbReference>
<reference evidence="1 2" key="1">
    <citation type="submission" date="2016-10" db="EMBL/GenBank/DDBJ databases">
        <authorList>
            <person name="de Groot N.N."/>
        </authorList>
    </citation>
    <scope>NUCLEOTIDE SEQUENCE [LARGE SCALE GENOMIC DNA]</scope>
    <source>
        <strain evidence="1 2">CGMCC 1.5058</strain>
    </source>
</reference>
<gene>
    <name evidence="1" type="ORF">SAMN05421804_11125</name>
</gene>
<proteinExistence type="predicted"/>
<dbReference type="GO" id="GO:0016740">
    <property type="term" value="F:transferase activity"/>
    <property type="evidence" value="ECO:0007669"/>
    <property type="project" value="UniProtKB-KW"/>
</dbReference>
<dbReference type="Proteomes" id="UP000183255">
    <property type="component" value="Unassembled WGS sequence"/>
</dbReference>
<dbReference type="AlphaFoldDB" id="A0A1G8SBF4"/>
<name>A0A1G8SBF4_9CLOT</name>
<sequence>MPNRYDVLTNASFKYCELSLEEINNIKALYDHDGQDKVYNFAKQKKILPFVANLMCKLCIDNEFWKIIKDEYIRRNEGVISSLDLIFSKFAENSVNKVFVTENFGALLSIDGDISLFSSGDVDMYADISEKERIYRSFKELGYTIKERYSHNKLISTSFYNDDIFLNGFHFGVAWNPLSRLKLPSFVNADDFVEWDKLWNYKDTSIKLPDHEALMYICLLHISLHSFSRAPDIRLYIDINNLSLLPINWNKLVELAQRDNTMVRLLTACILAQKLLDVEIPQHILDYRMKYNKSITRLLKLVYSEQNNSLIYEPKRFKVLFIEALMNDMNMILGIKGIVLPDSKWVRDFYVGSKGNLALGYIKHFKNIL</sequence>
<accession>A0A1G8SBF4</accession>
<dbReference type="EMBL" id="FNDZ01000011">
    <property type="protein sequence ID" value="SDJ26548.1"/>
    <property type="molecule type" value="Genomic_DNA"/>
</dbReference>